<comment type="caution">
    <text evidence="4">The sequence shown here is derived from an EMBL/GenBank/DDBJ whole genome shotgun (WGS) entry which is preliminary data.</text>
</comment>
<feature type="domain" description="AAA" evidence="2">
    <location>
        <begin position="95"/>
        <end position="213"/>
    </location>
</feature>
<dbReference type="EMBL" id="BMMN01000016">
    <property type="protein sequence ID" value="GGO27986.1"/>
    <property type="molecule type" value="Genomic_DNA"/>
</dbReference>
<reference evidence="4" key="1">
    <citation type="journal article" date="2014" name="Int. J. Syst. Evol. Microbiol.">
        <title>Complete genome sequence of Corynebacterium casei LMG S-19264T (=DSM 44701T), isolated from a smear-ripened cheese.</title>
        <authorList>
            <consortium name="US DOE Joint Genome Institute (JGI-PGF)"/>
            <person name="Walter F."/>
            <person name="Albersmeier A."/>
            <person name="Kalinowski J."/>
            <person name="Ruckert C."/>
        </authorList>
    </citation>
    <scope>NUCLEOTIDE SEQUENCE</scope>
    <source>
        <strain evidence="4">CGMCC 4.7138</strain>
    </source>
</reference>
<accession>A0A8H9H4E7</accession>
<gene>
    <name evidence="4" type="ORF">GCM10011574_61980</name>
</gene>
<sequence length="493" mass="54740">MEAQDHAAAGPRREPAVRAGTANGRSADPPRIFRQIHHKPLGRSTTTTAADLPPRYRQIYHRSSHSAYSELVDVDELTLYPRRVEVMALEALTDTRVVVINGARQVGKSTLAKAIVRRSPRAREIYLDEAAVRSAARNDPDGVVRHDGLLLIDEIQRVPELLLSIKRVVDADPRPGRFLLTGSARLLGLRDLPDALPGRSETIELWPLSQGEIERSPDGFVDAAFQEGADLKVPRTSLRRADYVDRALRGGYPEAVHRPTHRRRARFFESYISDLINRDVRQVSDIERPADMRRLLNVLCGRMGGLAVINNIGRDLGLPHTTTKRYVDLLELVYVIRRIPAWSSNATTRAIATPKLLVVDSGLGAHLAGLTPARAMDFTAPVGPLLENFALGELARQLTWTEEPVRLYHYRDRDGVEVDGVLERASGEIIGIEVKAAETVRGEDFRGLRKLAHKLGDRLIAGYVLYAGPEALPFGDRMRALPMSALWEVGPEA</sequence>
<organism evidence="4 5">
    <name type="scientific">Microbispora bryophytorum</name>
    <dbReference type="NCBI Taxonomy" id="1460882"/>
    <lineage>
        <taxon>Bacteria</taxon>
        <taxon>Bacillati</taxon>
        <taxon>Actinomycetota</taxon>
        <taxon>Actinomycetes</taxon>
        <taxon>Streptosporangiales</taxon>
        <taxon>Streptosporangiaceae</taxon>
        <taxon>Microbispora</taxon>
    </lineage>
</organism>
<reference evidence="4" key="2">
    <citation type="submission" date="2020-09" db="EMBL/GenBank/DDBJ databases">
        <authorList>
            <person name="Sun Q."/>
            <person name="Zhou Y."/>
        </authorList>
    </citation>
    <scope>NUCLEOTIDE SEQUENCE</scope>
    <source>
        <strain evidence="4">CGMCC 4.7138</strain>
    </source>
</reference>
<evidence type="ECO:0000313" key="4">
    <source>
        <dbReference type="EMBL" id="GGO27986.1"/>
    </source>
</evidence>
<dbReference type="InterPro" id="IPR025420">
    <property type="entry name" value="DUF4143"/>
</dbReference>
<dbReference type="InterPro" id="IPR041682">
    <property type="entry name" value="AAA_14"/>
</dbReference>
<dbReference type="InterPro" id="IPR027417">
    <property type="entry name" value="P-loop_NTPase"/>
</dbReference>
<dbReference type="Pfam" id="PF13173">
    <property type="entry name" value="AAA_14"/>
    <property type="match status" value="1"/>
</dbReference>
<feature type="region of interest" description="Disordered" evidence="1">
    <location>
        <begin position="1"/>
        <end position="30"/>
    </location>
</feature>
<proteinExistence type="predicted"/>
<evidence type="ECO:0008006" key="6">
    <source>
        <dbReference type="Google" id="ProtNLM"/>
    </source>
</evidence>
<dbReference type="Proteomes" id="UP000653480">
    <property type="component" value="Unassembled WGS sequence"/>
</dbReference>
<name>A0A8H9H4E7_9ACTN</name>
<keyword evidence="5" id="KW-1185">Reference proteome</keyword>
<dbReference type="AlphaFoldDB" id="A0A8H9H4E7"/>
<evidence type="ECO:0000259" key="3">
    <source>
        <dbReference type="Pfam" id="PF13635"/>
    </source>
</evidence>
<evidence type="ECO:0000313" key="5">
    <source>
        <dbReference type="Proteomes" id="UP000653480"/>
    </source>
</evidence>
<evidence type="ECO:0000256" key="1">
    <source>
        <dbReference type="SAM" id="MobiDB-lite"/>
    </source>
</evidence>
<evidence type="ECO:0000259" key="2">
    <source>
        <dbReference type="Pfam" id="PF13173"/>
    </source>
</evidence>
<feature type="domain" description="DUF4143" evidence="3">
    <location>
        <begin position="278"/>
        <end position="436"/>
    </location>
</feature>
<dbReference type="PANTHER" id="PTHR43566">
    <property type="entry name" value="CONSERVED PROTEIN"/>
    <property type="match status" value="1"/>
</dbReference>
<dbReference type="PANTHER" id="PTHR43566:SF2">
    <property type="entry name" value="DUF4143 DOMAIN-CONTAINING PROTEIN"/>
    <property type="match status" value="1"/>
</dbReference>
<dbReference type="Pfam" id="PF13635">
    <property type="entry name" value="DUF4143"/>
    <property type="match status" value="1"/>
</dbReference>
<protein>
    <recommendedName>
        <fullName evidence="6">ATP-binding protein</fullName>
    </recommendedName>
</protein>
<dbReference type="SUPFAM" id="SSF52540">
    <property type="entry name" value="P-loop containing nucleoside triphosphate hydrolases"/>
    <property type="match status" value="1"/>
</dbReference>